<dbReference type="PATRIC" id="fig|797299.3.peg.195"/>
<comment type="similarity">
    <text evidence="1">Belongs to the peptidase S1C family.</text>
</comment>
<dbReference type="GO" id="GO:0004252">
    <property type="term" value="F:serine-type endopeptidase activity"/>
    <property type="evidence" value="ECO:0007669"/>
    <property type="project" value="InterPro"/>
</dbReference>
<dbReference type="HOGENOM" id="CLU_020120_2_2_2"/>
<dbReference type="PROSITE" id="PS51318">
    <property type="entry name" value="TAT"/>
    <property type="match status" value="1"/>
</dbReference>
<evidence type="ECO:0000259" key="5">
    <source>
        <dbReference type="Pfam" id="PF13180"/>
    </source>
</evidence>
<dbReference type="Pfam" id="PF13365">
    <property type="entry name" value="Trypsin_2"/>
    <property type="match status" value="1"/>
</dbReference>
<dbReference type="AlphaFoldDB" id="W0JIL2"/>
<dbReference type="eggNOG" id="arCOG02833">
    <property type="taxonomic scope" value="Archaea"/>
</dbReference>
<keyword evidence="2 6" id="KW-0645">Protease</keyword>
<dbReference type="KEGG" id="hlr:HALLA_05665"/>
<dbReference type="Pfam" id="PF13180">
    <property type="entry name" value="PDZ_2"/>
    <property type="match status" value="1"/>
</dbReference>
<proteinExistence type="inferred from homology"/>
<evidence type="ECO:0000256" key="4">
    <source>
        <dbReference type="SAM" id="MobiDB-lite"/>
    </source>
</evidence>
<accession>W0JIL2</accession>
<dbReference type="SUPFAM" id="SSF50156">
    <property type="entry name" value="PDZ domain-like"/>
    <property type="match status" value="1"/>
</dbReference>
<dbReference type="Gene3D" id="2.30.42.10">
    <property type="match status" value="1"/>
</dbReference>
<dbReference type="RefSeq" id="WP_049951630.1">
    <property type="nucleotide sequence ID" value="NZ_CP007055.1"/>
</dbReference>
<dbReference type="PANTHER" id="PTHR43343:SF3">
    <property type="entry name" value="PROTEASE DO-LIKE 8, CHLOROPLASTIC"/>
    <property type="match status" value="1"/>
</dbReference>
<evidence type="ECO:0000256" key="2">
    <source>
        <dbReference type="ARBA" id="ARBA00022670"/>
    </source>
</evidence>
<dbReference type="PRINTS" id="PR00834">
    <property type="entry name" value="PROTEASES2C"/>
</dbReference>
<dbReference type="GeneID" id="25143993"/>
<feature type="domain" description="PDZ" evidence="5">
    <location>
        <begin position="258"/>
        <end position="364"/>
    </location>
</feature>
<dbReference type="InterPro" id="IPR001940">
    <property type="entry name" value="Peptidase_S1C"/>
</dbReference>
<dbReference type="InterPro" id="IPR009003">
    <property type="entry name" value="Peptidase_S1_PA"/>
</dbReference>
<feature type="compositionally biased region" description="Acidic residues" evidence="4">
    <location>
        <begin position="42"/>
        <end position="54"/>
    </location>
</feature>
<sequence>MRRHRATRRTMLQLIGGTLATGGVASLSGAAQDDGGASSGQDEGEGTADGDETTAESPYTALYEQTRDGLVLVQVSGAEQEGGIGSGFVYEDEYVVTNEHVVSAADELDVQFVEEDWRSANVVGTDPYSDLAVLEPDGLPEYAETLSVADTVPEIGQEVVALGNPLGLDASVSHGIVSGVNRSLPSPTGVTIPAAIQTDAPVNPGNSGGPLVTLEEEEVVGVVSAGAGPGLNIGFAISAALLERVVPALIEDGTYEHPYLGVNVVPLSPRIAQANDIDEAGGVLVVETAPNSPAEGVLEAADGTTVVDDQAVPVGGDVIVELAGEAVPNQDVLSAQLALETAPDETVDITVVRDGERTDLEVTLAARDEA</sequence>
<dbReference type="GO" id="GO:0006508">
    <property type="term" value="P:proteolysis"/>
    <property type="evidence" value="ECO:0007669"/>
    <property type="project" value="UniProtKB-KW"/>
</dbReference>
<dbReference type="PANTHER" id="PTHR43343">
    <property type="entry name" value="PEPTIDASE S12"/>
    <property type="match status" value="1"/>
</dbReference>
<evidence type="ECO:0000313" key="7">
    <source>
        <dbReference type="Proteomes" id="UP000019024"/>
    </source>
</evidence>
<feature type="region of interest" description="Disordered" evidence="4">
    <location>
        <begin position="26"/>
        <end position="54"/>
    </location>
</feature>
<dbReference type="STRING" id="797299.HALLA_05665"/>
<dbReference type="Proteomes" id="UP000019024">
    <property type="component" value="Chromosome"/>
</dbReference>
<dbReference type="InterPro" id="IPR043504">
    <property type="entry name" value="Peptidase_S1_PA_chymotrypsin"/>
</dbReference>
<feature type="compositionally biased region" description="Low complexity" evidence="4">
    <location>
        <begin position="28"/>
        <end position="41"/>
    </location>
</feature>
<keyword evidence="7" id="KW-1185">Reference proteome</keyword>
<evidence type="ECO:0000256" key="3">
    <source>
        <dbReference type="ARBA" id="ARBA00022801"/>
    </source>
</evidence>
<dbReference type="InterPro" id="IPR051201">
    <property type="entry name" value="Chloro_Bact_Ser_Proteases"/>
</dbReference>
<evidence type="ECO:0000313" key="6">
    <source>
        <dbReference type="EMBL" id="AHF98443.1"/>
    </source>
</evidence>
<protein>
    <submittedName>
        <fullName evidence="6">Serine protease</fullName>
    </submittedName>
</protein>
<evidence type="ECO:0000256" key="1">
    <source>
        <dbReference type="ARBA" id="ARBA00010541"/>
    </source>
</evidence>
<dbReference type="Gene3D" id="2.40.10.10">
    <property type="entry name" value="Trypsin-like serine proteases"/>
    <property type="match status" value="2"/>
</dbReference>
<name>W0JIL2_9EURY</name>
<dbReference type="InterPro" id="IPR006311">
    <property type="entry name" value="TAT_signal"/>
</dbReference>
<reference evidence="6 7" key="1">
    <citation type="submission" date="2014-01" db="EMBL/GenBank/DDBJ databases">
        <authorList>
            <consortium name="DOE Joint Genome Institute"/>
            <person name="Anderson I."/>
            <person name="Huntemann M."/>
            <person name="Han J."/>
            <person name="Chen A."/>
            <person name="Kyrpides N."/>
            <person name="Mavromatis K."/>
            <person name="Markowitz V."/>
            <person name="Palaniappan K."/>
            <person name="Ivanova N."/>
            <person name="Schaumberg A."/>
            <person name="Pati A."/>
            <person name="Liolios K."/>
            <person name="Nordberg H.P."/>
            <person name="Cantor M.N."/>
            <person name="Hua S.X."/>
            <person name="Woyke T."/>
        </authorList>
    </citation>
    <scope>NUCLEOTIDE SEQUENCE [LARGE SCALE GENOMIC DNA]</scope>
    <source>
        <strain evidence="6 7">XH-48</strain>
    </source>
</reference>
<dbReference type="SUPFAM" id="SSF50494">
    <property type="entry name" value="Trypsin-like serine proteases"/>
    <property type="match status" value="1"/>
</dbReference>
<dbReference type="InterPro" id="IPR036034">
    <property type="entry name" value="PDZ_sf"/>
</dbReference>
<dbReference type="InterPro" id="IPR001478">
    <property type="entry name" value="PDZ"/>
</dbReference>
<organism evidence="6 7">
    <name type="scientific">Halostagnicola larsenii XH-48</name>
    <dbReference type="NCBI Taxonomy" id="797299"/>
    <lineage>
        <taxon>Archaea</taxon>
        <taxon>Methanobacteriati</taxon>
        <taxon>Methanobacteriota</taxon>
        <taxon>Stenosarchaea group</taxon>
        <taxon>Halobacteria</taxon>
        <taxon>Halobacteriales</taxon>
        <taxon>Natrialbaceae</taxon>
        <taxon>Halostagnicola</taxon>
    </lineage>
</organism>
<gene>
    <name evidence="6" type="ORF">HALLA_05665</name>
</gene>
<dbReference type="EMBL" id="CP007055">
    <property type="protein sequence ID" value="AHF98443.1"/>
    <property type="molecule type" value="Genomic_DNA"/>
</dbReference>
<keyword evidence="3" id="KW-0378">Hydrolase</keyword>